<organism evidence="7 8">
    <name type="scientific">Akanthomyces muscarius</name>
    <name type="common">Entomopathogenic fungus</name>
    <name type="synonym">Lecanicillium muscarium</name>
    <dbReference type="NCBI Taxonomy" id="2231603"/>
    <lineage>
        <taxon>Eukaryota</taxon>
        <taxon>Fungi</taxon>
        <taxon>Dikarya</taxon>
        <taxon>Ascomycota</taxon>
        <taxon>Pezizomycotina</taxon>
        <taxon>Sordariomycetes</taxon>
        <taxon>Hypocreomycetidae</taxon>
        <taxon>Hypocreales</taxon>
        <taxon>Cordycipitaceae</taxon>
        <taxon>Akanthomyces</taxon>
    </lineage>
</organism>
<evidence type="ECO:0000256" key="5">
    <source>
        <dbReference type="SAM" id="SignalP"/>
    </source>
</evidence>
<feature type="disulfide bond" evidence="3">
    <location>
        <begin position="207"/>
        <end position="221"/>
    </location>
</feature>
<dbReference type="GeneID" id="80889490"/>
<dbReference type="Proteomes" id="UP001144673">
    <property type="component" value="Chromosome 3"/>
</dbReference>
<feature type="signal peptide" evidence="5">
    <location>
        <begin position="1"/>
        <end position="26"/>
    </location>
</feature>
<sequence length="305" mass="32865">MVLLSTLLRFHCQHLVLLSLGTLSFAKNECRPYKWNKDTGEPISTFSSPENNKASDDDDGDDDEHPKPGDVMCIKEVGAGKDVNYYTCTAMANEYSITVEEFFALNPSVKKDCSNMEPMGWYCIEGYIEPLRAYDGLCGPKHKNATCKGTAKPCCNSLTWTCGDTKDDCADGTCYEGWCSGDQSFSTDGTCGEAHGYRMCAGIQGSCCNLDGKCGNGTAFCGKGVCQSGKCEDLQKPAKRSTGDSALPWLTGTTPDGTCGGLQGYTCGVFSGSCCNKYGKCGSLPEDCEEGCQPQFRECRPPQYA</sequence>
<dbReference type="PROSITE" id="PS50941">
    <property type="entry name" value="CHIT_BIND_I_2"/>
    <property type="match status" value="1"/>
</dbReference>
<comment type="caution">
    <text evidence="3">Lacks conserved residue(s) required for the propagation of feature annotation.</text>
</comment>
<accession>A0A9W8Q7H2</accession>
<gene>
    <name evidence="7" type="ORF">LMH87_002331</name>
</gene>
<proteinExistence type="inferred from homology"/>
<evidence type="ECO:0000256" key="1">
    <source>
        <dbReference type="ARBA" id="ARBA00022669"/>
    </source>
</evidence>
<dbReference type="Gene3D" id="3.30.60.10">
    <property type="entry name" value="Endochitinase-like"/>
    <property type="match status" value="1"/>
</dbReference>
<comment type="similarity">
    <text evidence="2">Belongs to the secreted LysM effector family.</text>
</comment>
<evidence type="ECO:0000256" key="4">
    <source>
        <dbReference type="SAM" id="MobiDB-lite"/>
    </source>
</evidence>
<dbReference type="InterPro" id="IPR036779">
    <property type="entry name" value="LysM_dom_sf"/>
</dbReference>
<dbReference type="Gene3D" id="3.10.350.10">
    <property type="entry name" value="LysM domain"/>
    <property type="match status" value="1"/>
</dbReference>
<feature type="domain" description="Chitin-binding type-1" evidence="6">
    <location>
        <begin position="188"/>
        <end position="233"/>
    </location>
</feature>
<feature type="compositionally biased region" description="Polar residues" evidence="4">
    <location>
        <begin position="42"/>
        <end position="52"/>
    </location>
</feature>
<dbReference type="RefSeq" id="XP_056050770.1">
    <property type="nucleotide sequence ID" value="XM_056193766.1"/>
</dbReference>
<evidence type="ECO:0000256" key="3">
    <source>
        <dbReference type="PROSITE-ProRule" id="PRU00261"/>
    </source>
</evidence>
<comment type="caution">
    <text evidence="7">The sequence shown here is derived from an EMBL/GenBank/DDBJ whole genome shotgun (WGS) entry which is preliminary data.</text>
</comment>
<dbReference type="GO" id="GO:0008061">
    <property type="term" value="F:chitin binding"/>
    <property type="evidence" value="ECO:0007669"/>
    <property type="project" value="UniProtKB-UniRule"/>
</dbReference>
<evidence type="ECO:0000256" key="2">
    <source>
        <dbReference type="ARBA" id="ARBA00044955"/>
    </source>
</evidence>
<reference evidence="7" key="1">
    <citation type="journal article" date="2023" name="Access Microbiol">
        <title>De-novo genome assembly for Akanthomyces muscarius, a biocontrol agent of insect agricultural pests.</title>
        <authorList>
            <person name="Erdos Z."/>
            <person name="Studholme D.J."/>
            <person name="Raymond B."/>
            <person name="Sharma M."/>
        </authorList>
    </citation>
    <scope>NUCLEOTIDE SEQUENCE</scope>
    <source>
        <strain evidence="7">Ve6</strain>
    </source>
</reference>
<keyword evidence="1 3" id="KW-0147">Chitin-binding</keyword>
<name>A0A9W8Q7H2_AKAMU</name>
<evidence type="ECO:0000313" key="7">
    <source>
        <dbReference type="EMBL" id="KAJ4147829.1"/>
    </source>
</evidence>
<keyword evidence="3" id="KW-1015">Disulfide bond</keyword>
<dbReference type="EMBL" id="JAJHUN010000010">
    <property type="protein sequence ID" value="KAJ4147829.1"/>
    <property type="molecule type" value="Genomic_DNA"/>
</dbReference>
<evidence type="ECO:0000259" key="6">
    <source>
        <dbReference type="PROSITE" id="PS50941"/>
    </source>
</evidence>
<keyword evidence="5" id="KW-0732">Signal</keyword>
<feature type="chain" id="PRO_5040734561" description="Chitin-binding type-1 domain-containing protein" evidence="5">
    <location>
        <begin position="27"/>
        <end position="305"/>
    </location>
</feature>
<dbReference type="InterPro" id="IPR036861">
    <property type="entry name" value="Endochitinase-like_sf"/>
</dbReference>
<dbReference type="KEGG" id="amus:LMH87_002331"/>
<keyword evidence="8" id="KW-1185">Reference proteome</keyword>
<evidence type="ECO:0000313" key="8">
    <source>
        <dbReference type="Proteomes" id="UP001144673"/>
    </source>
</evidence>
<protein>
    <recommendedName>
        <fullName evidence="6">Chitin-binding type-1 domain-containing protein</fullName>
    </recommendedName>
</protein>
<feature type="region of interest" description="Disordered" evidence="4">
    <location>
        <begin position="41"/>
        <end position="67"/>
    </location>
</feature>
<dbReference type="AlphaFoldDB" id="A0A9W8Q7H2"/>
<dbReference type="InterPro" id="IPR001002">
    <property type="entry name" value="Chitin-bd_1"/>
</dbReference>